<dbReference type="InterPro" id="IPR023614">
    <property type="entry name" value="Porin_dom_sf"/>
</dbReference>
<dbReference type="Pfam" id="PF13609">
    <property type="entry name" value="Porin_4"/>
    <property type="match status" value="1"/>
</dbReference>
<evidence type="ECO:0000256" key="11">
    <source>
        <dbReference type="SAM" id="SignalP"/>
    </source>
</evidence>
<keyword evidence="14" id="KW-1185">Reference proteome</keyword>
<evidence type="ECO:0000256" key="1">
    <source>
        <dbReference type="ARBA" id="ARBA00004571"/>
    </source>
</evidence>
<dbReference type="AlphaFoldDB" id="U5N7Z6"/>
<protein>
    <submittedName>
        <fullName evidence="13">Outer membrane protein</fullName>
    </submittedName>
</protein>
<evidence type="ECO:0000256" key="9">
    <source>
        <dbReference type="ARBA" id="ARBA00023136"/>
    </source>
</evidence>
<gene>
    <name evidence="13" type="ORF">Cenrod_1596</name>
</gene>
<evidence type="ECO:0000256" key="10">
    <source>
        <dbReference type="ARBA" id="ARBA00023237"/>
    </source>
</evidence>
<evidence type="ECO:0000256" key="2">
    <source>
        <dbReference type="ARBA" id="ARBA00011233"/>
    </source>
</evidence>
<feature type="chain" id="PRO_5004662807" evidence="11">
    <location>
        <begin position="20"/>
        <end position="330"/>
    </location>
</feature>
<dbReference type="Gene3D" id="2.40.160.10">
    <property type="entry name" value="Porin"/>
    <property type="match status" value="1"/>
</dbReference>
<dbReference type="PANTHER" id="PTHR34501">
    <property type="entry name" value="PROTEIN YDDL-RELATED"/>
    <property type="match status" value="1"/>
</dbReference>
<keyword evidence="8" id="KW-0626">Porin</keyword>
<dbReference type="PRINTS" id="PR00182">
    <property type="entry name" value="ECOLNEIPORIN"/>
</dbReference>
<dbReference type="HOGENOM" id="CLU_038238_2_2_4"/>
<dbReference type="PRINTS" id="PR00184">
    <property type="entry name" value="NEISSPPORIN"/>
</dbReference>
<organism evidence="13 14">
    <name type="scientific">Candidatus Symbiobacter mobilis CR</name>
    <dbReference type="NCBI Taxonomy" id="946483"/>
    <lineage>
        <taxon>Bacteria</taxon>
        <taxon>Pseudomonadati</taxon>
        <taxon>Pseudomonadota</taxon>
        <taxon>Betaproteobacteria</taxon>
        <taxon>Burkholderiales</taxon>
        <taxon>Comamonadaceae</taxon>
    </lineage>
</organism>
<dbReference type="GO" id="GO:0009279">
    <property type="term" value="C:cell outer membrane"/>
    <property type="evidence" value="ECO:0007669"/>
    <property type="project" value="UniProtKB-SubCell"/>
</dbReference>
<dbReference type="InterPro" id="IPR050298">
    <property type="entry name" value="Gram-neg_bact_OMP"/>
</dbReference>
<dbReference type="Proteomes" id="UP000017184">
    <property type="component" value="Chromosome"/>
</dbReference>
<feature type="signal peptide" evidence="11">
    <location>
        <begin position="1"/>
        <end position="19"/>
    </location>
</feature>
<evidence type="ECO:0000313" key="13">
    <source>
        <dbReference type="EMBL" id="AGX87681.1"/>
    </source>
</evidence>
<keyword evidence="6 11" id="KW-0732">Signal</keyword>
<dbReference type="eggNOG" id="COG3203">
    <property type="taxonomic scope" value="Bacteria"/>
</dbReference>
<evidence type="ECO:0000259" key="12">
    <source>
        <dbReference type="Pfam" id="PF13609"/>
    </source>
</evidence>
<evidence type="ECO:0000256" key="4">
    <source>
        <dbReference type="ARBA" id="ARBA00022452"/>
    </source>
</evidence>
<dbReference type="KEGG" id="cbx:Cenrod_1596"/>
<sequence length="330" mass="34462">MKKSLIALAALAATGATFAQSSVNVYGIVDGYFGATKNDADPKTLGATQTVIQSGGVNSSRIGFKGVEDLGSGLKANFVLEQGFNVDDGGATAGQAFSRKAYVGLTGGFGEIRLGKPYTAYDDIVGTANSVFDSKLAPTTNVWISSDAYLANPGNTVYYAMPSLAGFTGAISLSFGEDKTTKLDPSSVTSLNLQYADGPLYAAVGYQTEEPQGVNVVSTDYTTVQASYDFGIVKVLGSYGSVDDGNTTDEWQFGIDYPVSSALVLSAGFARSTDDDAADTTRTGYGLGAAYSLSKRTTVYGGYRFAAEEKNGRAEDVENSTFAVGVNHKF</sequence>
<dbReference type="GO" id="GO:0046930">
    <property type="term" value="C:pore complex"/>
    <property type="evidence" value="ECO:0007669"/>
    <property type="project" value="UniProtKB-KW"/>
</dbReference>
<keyword evidence="5" id="KW-0812">Transmembrane</keyword>
<evidence type="ECO:0000256" key="3">
    <source>
        <dbReference type="ARBA" id="ARBA00022448"/>
    </source>
</evidence>
<dbReference type="STRING" id="946483.Cenrod_1596"/>
<keyword evidence="7" id="KW-0406">Ion transport</keyword>
<dbReference type="SUPFAM" id="SSF56935">
    <property type="entry name" value="Porins"/>
    <property type="match status" value="1"/>
</dbReference>
<dbReference type="OrthoDB" id="6975458at2"/>
<dbReference type="CDD" id="cd00342">
    <property type="entry name" value="gram_neg_porins"/>
    <property type="match status" value="1"/>
</dbReference>
<evidence type="ECO:0000256" key="6">
    <source>
        <dbReference type="ARBA" id="ARBA00022729"/>
    </source>
</evidence>
<dbReference type="PATRIC" id="fig|946483.4.peg.1615"/>
<dbReference type="InterPro" id="IPR033900">
    <property type="entry name" value="Gram_neg_porin_domain"/>
</dbReference>
<dbReference type="EMBL" id="CP004885">
    <property type="protein sequence ID" value="AGX87681.1"/>
    <property type="molecule type" value="Genomic_DNA"/>
</dbReference>
<dbReference type="InterPro" id="IPR001702">
    <property type="entry name" value="Porin_Gram-ve"/>
</dbReference>
<keyword evidence="3" id="KW-0813">Transport</keyword>
<dbReference type="InterPro" id="IPR002299">
    <property type="entry name" value="Porin_Neis"/>
</dbReference>
<feature type="domain" description="Porin" evidence="12">
    <location>
        <begin position="7"/>
        <end position="306"/>
    </location>
</feature>
<evidence type="ECO:0000256" key="5">
    <source>
        <dbReference type="ARBA" id="ARBA00022692"/>
    </source>
</evidence>
<name>U5N7Z6_9BURK</name>
<comment type="subunit">
    <text evidence="2">Homotrimer.</text>
</comment>
<dbReference type="GO" id="GO:0015288">
    <property type="term" value="F:porin activity"/>
    <property type="evidence" value="ECO:0007669"/>
    <property type="project" value="UniProtKB-KW"/>
</dbReference>
<evidence type="ECO:0000256" key="8">
    <source>
        <dbReference type="ARBA" id="ARBA00023114"/>
    </source>
</evidence>
<accession>U5N7Z6</accession>
<keyword evidence="4" id="KW-1134">Transmembrane beta strand</keyword>
<proteinExistence type="predicted"/>
<dbReference type="GO" id="GO:0034220">
    <property type="term" value="P:monoatomic ion transmembrane transport"/>
    <property type="evidence" value="ECO:0007669"/>
    <property type="project" value="InterPro"/>
</dbReference>
<dbReference type="PANTHER" id="PTHR34501:SF9">
    <property type="entry name" value="MAJOR OUTER MEMBRANE PROTEIN P.IA"/>
    <property type="match status" value="1"/>
</dbReference>
<keyword evidence="9" id="KW-0472">Membrane</keyword>
<evidence type="ECO:0000256" key="7">
    <source>
        <dbReference type="ARBA" id="ARBA00023065"/>
    </source>
</evidence>
<dbReference type="RefSeq" id="WP_022773540.1">
    <property type="nucleotide sequence ID" value="NC_022576.1"/>
</dbReference>
<evidence type="ECO:0000313" key="14">
    <source>
        <dbReference type="Proteomes" id="UP000017184"/>
    </source>
</evidence>
<keyword evidence="10" id="KW-0998">Cell outer membrane</keyword>
<comment type="subcellular location">
    <subcellularLocation>
        <location evidence="1">Cell outer membrane</location>
        <topology evidence="1">Multi-pass membrane protein</topology>
    </subcellularLocation>
</comment>
<reference evidence="13 14" key="1">
    <citation type="journal article" date="2013" name="Genome Biol.">
        <title>Genomic analysis reveals key aspects of prokaryotic symbiosis in the phototrophic consortium "Chlorochromatium aggregatum".</title>
        <authorList>
            <person name="Liu Z."/>
            <person name="Muller J."/>
            <person name="Li T."/>
            <person name="Alvey R.M."/>
            <person name="Vogl K."/>
            <person name="Frigaard N.U."/>
            <person name="Rockwell N.C."/>
            <person name="Boyd E.S."/>
            <person name="Tomsho L.P."/>
            <person name="Schuster S.C."/>
            <person name="Henke P."/>
            <person name="Rohde M."/>
            <person name="Overmann J."/>
            <person name="Bryant D.A."/>
        </authorList>
    </citation>
    <scope>NUCLEOTIDE SEQUENCE [LARGE SCALE GENOMIC DNA]</scope>
    <source>
        <strain evidence="13">CR</strain>
    </source>
</reference>